<dbReference type="EMBL" id="JANSHE010007322">
    <property type="protein sequence ID" value="KAJ2962413.1"/>
    <property type="molecule type" value="Genomic_DNA"/>
</dbReference>
<keyword evidence="2" id="KW-1185">Reference proteome</keyword>
<proteinExistence type="predicted"/>
<gene>
    <name evidence="1" type="ORF">NUW54_g14337</name>
</gene>
<organism evidence="1 2">
    <name type="scientific">Trametes sanguinea</name>
    <dbReference type="NCBI Taxonomy" id="158606"/>
    <lineage>
        <taxon>Eukaryota</taxon>
        <taxon>Fungi</taxon>
        <taxon>Dikarya</taxon>
        <taxon>Basidiomycota</taxon>
        <taxon>Agaricomycotina</taxon>
        <taxon>Agaricomycetes</taxon>
        <taxon>Polyporales</taxon>
        <taxon>Polyporaceae</taxon>
        <taxon>Trametes</taxon>
    </lineage>
</organism>
<evidence type="ECO:0000313" key="2">
    <source>
        <dbReference type="Proteomes" id="UP001144978"/>
    </source>
</evidence>
<name>A0ACC1MES2_9APHY</name>
<protein>
    <submittedName>
        <fullName evidence="1">Uncharacterized protein</fullName>
    </submittedName>
</protein>
<comment type="caution">
    <text evidence="1">The sequence shown here is derived from an EMBL/GenBank/DDBJ whole genome shotgun (WGS) entry which is preliminary data.</text>
</comment>
<accession>A0ACC1MES2</accession>
<reference evidence="1" key="1">
    <citation type="submission" date="2022-08" db="EMBL/GenBank/DDBJ databases">
        <title>Genome Sequence of Pycnoporus sanguineus.</title>
        <authorList>
            <person name="Buettner E."/>
        </authorList>
    </citation>
    <scope>NUCLEOTIDE SEQUENCE</scope>
    <source>
        <strain evidence="1">CG-C14</strain>
    </source>
</reference>
<dbReference type="Proteomes" id="UP001144978">
    <property type="component" value="Unassembled WGS sequence"/>
</dbReference>
<evidence type="ECO:0000313" key="1">
    <source>
        <dbReference type="EMBL" id="KAJ2962413.1"/>
    </source>
</evidence>
<sequence length="131" mass="14699">MSSTPNIPSPKAGSSKVVAKKILAGRKCYRVSKTSNEVVWPPVLEEALIEGLEKYEPAVSKSPRGLSRFPNRNKFIAQYILQKTGQIRTRSKWAAYPTAQRHGRRQTYRLLFHLGFALLPSIRTFGGKAVD</sequence>